<protein>
    <submittedName>
        <fullName evidence="2">Uncharacterized protein</fullName>
    </submittedName>
</protein>
<gene>
    <name evidence="2" type="ORF">Tsubulata_021391</name>
</gene>
<dbReference type="AlphaFoldDB" id="A0A9Q0JH17"/>
<dbReference type="OrthoDB" id="773993at2759"/>
<evidence type="ECO:0000313" key="3">
    <source>
        <dbReference type="Proteomes" id="UP001141552"/>
    </source>
</evidence>
<feature type="region of interest" description="Disordered" evidence="1">
    <location>
        <begin position="1"/>
        <end position="45"/>
    </location>
</feature>
<feature type="region of interest" description="Disordered" evidence="1">
    <location>
        <begin position="271"/>
        <end position="301"/>
    </location>
</feature>
<dbReference type="PANTHER" id="PTHR36707:SF1">
    <property type="entry name" value="T20M3.17 PROTEIN"/>
    <property type="match status" value="1"/>
</dbReference>
<accession>A0A9Q0JH17</accession>
<sequence length="502" mass="55523">MGIPARESSPQCLERVPDKKSSMFDASDSEIPKTTPASGNTNEAIRSKIKRMGPICKSRTKTAAVVSPVLPVEDEIDLDKQLDNTRDFDDNESMWLSSDASSPSSFFREYRLSAPLHQSTNEWLGYWLSTLADSFLYLDKARNLSDETRMNARKKETLALRERNILAENIRHEERSLHLLPEMVKDGVLNSPVTCSESATSSSVSCSISSENSLTPASTISGSGSSCSSSQISDLERMSFLAPLVNLDREESRWISDVEFELKSLESSFLSPTCRSSWSSDRSSTSTSAISKSNGVGDEHSQLDIFSKRDSSEAEDLQDLSVDEQPLFWPFERKLNWSSEETWKCFAMSPRKGTSVQGTPICTTSNPVASNSDGAKQDSKRGCRRKLVFGSSSAASKVLAWKQRSINNSNRKIHSAPSRLRKATNITMETVPVKVGNDVKEAADDKIPISELDSMDRSLLEDDITSKPELPIETLMGLGEFDGHEGVDSEFNEDIFSLDDSL</sequence>
<dbReference type="Proteomes" id="UP001141552">
    <property type="component" value="Unassembled WGS sequence"/>
</dbReference>
<evidence type="ECO:0000313" key="2">
    <source>
        <dbReference type="EMBL" id="KAJ4840375.1"/>
    </source>
</evidence>
<organism evidence="2 3">
    <name type="scientific">Turnera subulata</name>
    <dbReference type="NCBI Taxonomy" id="218843"/>
    <lineage>
        <taxon>Eukaryota</taxon>
        <taxon>Viridiplantae</taxon>
        <taxon>Streptophyta</taxon>
        <taxon>Embryophyta</taxon>
        <taxon>Tracheophyta</taxon>
        <taxon>Spermatophyta</taxon>
        <taxon>Magnoliopsida</taxon>
        <taxon>eudicotyledons</taxon>
        <taxon>Gunneridae</taxon>
        <taxon>Pentapetalae</taxon>
        <taxon>rosids</taxon>
        <taxon>fabids</taxon>
        <taxon>Malpighiales</taxon>
        <taxon>Passifloraceae</taxon>
        <taxon>Turnera</taxon>
    </lineage>
</organism>
<dbReference type="EMBL" id="JAKUCV010003055">
    <property type="protein sequence ID" value="KAJ4840375.1"/>
    <property type="molecule type" value="Genomic_DNA"/>
</dbReference>
<name>A0A9Q0JH17_9ROSI</name>
<keyword evidence="3" id="KW-1185">Reference proteome</keyword>
<dbReference type="PANTHER" id="PTHR36707">
    <property type="entry name" value="T20M3.17 PROTEIN"/>
    <property type="match status" value="1"/>
</dbReference>
<comment type="caution">
    <text evidence="2">The sequence shown here is derived from an EMBL/GenBank/DDBJ whole genome shotgun (WGS) entry which is preliminary data.</text>
</comment>
<evidence type="ECO:0000256" key="1">
    <source>
        <dbReference type="SAM" id="MobiDB-lite"/>
    </source>
</evidence>
<reference evidence="2" key="2">
    <citation type="journal article" date="2023" name="Plants (Basel)">
        <title>Annotation of the Turnera subulata (Passifloraceae) Draft Genome Reveals the S-Locus Evolved after the Divergence of Turneroideae from Passifloroideae in a Stepwise Manner.</title>
        <authorList>
            <person name="Henning P.M."/>
            <person name="Roalson E.H."/>
            <person name="Mir W."/>
            <person name="McCubbin A.G."/>
            <person name="Shore J.S."/>
        </authorList>
    </citation>
    <scope>NUCLEOTIDE SEQUENCE</scope>
    <source>
        <strain evidence="2">F60SS</strain>
    </source>
</reference>
<feature type="compositionally biased region" description="Polar residues" evidence="1">
    <location>
        <begin position="35"/>
        <end position="44"/>
    </location>
</feature>
<feature type="compositionally biased region" description="Low complexity" evidence="1">
    <location>
        <begin position="271"/>
        <end position="293"/>
    </location>
</feature>
<reference evidence="2" key="1">
    <citation type="submission" date="2022-02" db="EMBL/GenBank/DDBJ databases">
        <authorList>
            <person name="Henning P.M."/>
            <person name="McCubbin A.G."/>
            <person name="Shore J.S."/>
        </authorList>
    </citation>
    <scope>NUCLEOTIDE SEQUENCE</scope>
    <source>
        <strain evidence="2">F60SS</strain>
        <tissue evidence="2">Leaves</tissue>
    </source>
</reference>
<proteinExistence type="predicted"/>